<feature type="compositionally biased region" description="Basic and acidic residues" evidence="1">
    <location>
        <begin position="39"/>
        <end position="49"/>
    </location>
</feature>
<evidence type="ECO:0000256" key="1">
    <source>
        <dbReference type="SAM" id="MobiDB-lite"/>
    </source>
</evidence>
<dbReference type="InParanoid" id="A0A423X243"/>
<protein>
    <submittedName>
        <fullName evidence="2">Uncharacterized protein</fullName>
    </submittedName>
</protein>
<dbReference type="AlphaFoldDB" id="A0A423X243"/>
<feature type="region of interest" description="Disordered" evidence="1">
    <location>
        <begin position="112"/>
        <end position="135"/>
    </location>
</feature>
<name>A0A423X243_9PEZI</name>
<proteinExistence type="predicted"/>
<dbReference type="Proteomes" id="UP000285146">
    <property type="component" value="Unassembled WGS sequence"/>
</dbReference>
<evidence type="ECO:0000313" key="2">
    <source>
        <dbReference type="EMBL" id="ROW09948.1"/>
    </source>
</evidence>
<feature type="region of interest" description="Disordered" evidence="1">
    <location>
        <begin position="1"/>
        <end position="92"/>
    </location>
</feature>
<feature type="compositionally biased region" description="Basic and acidic residues" evidence="1">
    <location>
        <begin position="67"/>
        <end position="82"/>
    </location>
</feature>
<sequence length="135" mass="14719">MPAEERFTDIAAVGQVTDSLTATTTEQPECPGQPAGDKGQLDRESKYPEGEGIISDPEDLDQNDSESIPKDYYEEDSAHEVLGEGTEGIQDEDTIELDDLKAQIDNEEIPAGYISEDALQPTDPVSNSKIYAKKI</sequence>
<evidence type="ECO:0000313" key="3">
    <source>
        <dbReference type="Proteomes" id="UP000285146"/>
    </source>
</evidence>
<comment type="caution">
    <text evidence="2">The sequence shown here is derived from an EMBL/GenBank/DDBJ whole genome shotgun (WGS) entry which is preliminary data.</text>
</comment>
<feature type="compositionally biased region" description="Polar residues" evidence="1">
    <location>
        <begin position="16"/>
        <end position="27"/>
    </location>
</feature>
<gene>
    <name evidence="2" type="ORF">VPNG_06291</name>
</gene>
<organism evidence="2 3">
    <name type="scientific">Cytospora leucostoma</name>
    <dbReference type="NCBI Taxonomy" id="1230097"/>
    <lineage>
        <taxon>Eukaryota</taxon>
        <taxon>Fungi</taxon>
        <taxon>Dikarya</taxon>
        <taxon>Ascomycota</taxon>
        <taxon>Pezizomycotina</taxon>
        <taxon>Sordariomycetes</taxon>
        <taxon>Sordariomycetidae</taxon>
        <taxon>Diaporthales</taxon>
        <taxon>Cytosporaceae</taxon>
        <taxon>Cytospora</taxon>
    </lineage>
</organism>
<accession>A0A423X243</accession>
<reference evidence="2 3" key="1">
    <citation type="submission" date="2015-09" db="EMBL/GenBank/DDBJ databases">
        <title>Host preference determinants of Valsa canker pathogens revealed by comparative genomics.</title>
        <authorList>
            <person name="Yin Z."/>
            <person name="Huang L."/>
        </authorList>
    </citation>
    <scope>NUCLEOTIDE SEQUENCE [LARGE SCALE GENOMIC DNA]</scope>
    <source>
        <strain evidence="2 3">SXYLt</strain>
    </source>
</reference>
<keyword evidence="3" id="KW-1185">Reference proteome</keyword>
<dbReference type="EMBL" id="LKEB01000030">
    <property type="protein sequence ID" value="ROW09948.1"/>
    <property type="molecule type" value="Genomic_DNA"/>
</dbReference>